<dbReference type="Proteomes" id="UP001150925">
    <property type="component" value="Unassembled WGS sequence"/>
</dbReference>
<feature type="region of interest" description="Disordered" evidence="1">
    <location>
        <begin position="16"/>
        <end position="60"/>
    </location>
</feature>
<feature type="compositionally biased region" description="Polar residues" evidence="1">
    <location>
        <begin position="529"/>
        <end position="552"/>
    </location>
</feature>
<keyword evidence="3" id="KW-1185">Reference proteome</keyword>
<evidence type="ECO:0000313" key="3">
    <source>
        <dbReference type="Proteomes" id="UP001150925"/>
    </source>
</evidence>
<evidence type="ECO:0000256" key="1">
    <source>
        <dbReference type="SAM" id="MobiDB-lite"/>
    </source>
</evidence>
<feature type="compositionally biased region" description="Polar residues" evidence="1">
    <location>
        <begin position="26"/>
        <end position="42"/>
    </location>
</feature>
<evidence type="ECO:0008006" key="4">
    <source>
        <dbReference type="Google" id="ProtNLM"/>
    </source>
</evidence>
<comment type="caution">
    <text evidence="2">The sequence shown here is derived from an EMBL/GenBank/DDBJ whole genome shotgun (WGS) entry which is preliminary data.</text>
</comment>
<protein>
    <recommendedName>
        <fullName evidence="4">SAM domain-containing protein</fullName>
    </recommendedName>
</protein>
<dbReference type="EMBL" id="JANBPY010001169">
    <property type="protein sequence ID" value="KAJ1961259.1"/>
    <property type="molecule type" value="Genomic_DNA"/>
</dbReference>
<organism evidence="2 3">
    <name type="scientific">Dispira parvispora</name>
    <dbReference type="NCBI Taxonomy" id="1520584"/>
    <lineage>
        <taxon>Eukaryota</taxon>
        <taxon>Fungi</taxon>
        <taxon>Fungi incertae sedis</taxon>
        <taxon>Zoopagomycota</taxon>
        <taxon>Kickxellomycotina</taxon>
        <taxon>Dimargaritomycetes</taxon>
        <taxon>Dimargaritales</taxon>
        <taxon>Dimargaritaceae</taxon>
        <taxon>Dispira</taxon>
    </lineage>
</organism>
<accession>A0A9W8ATX0</accession>
<sequence length="593" mass="64885">MLSIPPPIIVNSDDDIEIRSDVPSAGSATSCSIASTTPSRGPSVQAGPATAPPRSSSTLCNSARSLRFPRKFTKAPVRVPTRLGQSLLGTPRRVLYPESTTDKPYNVKVASVEGSPSSPHTTSPKFTPELYRQRRRMGLASPSGNPSSVFQATGAYEAADDAVAWLVQCGFTHCLKVLHHEDLTRFSTLKAVTFDMLRTAGLSIGTAVSLLGCLRERYPDEVKPIPTNGVNFQSLHWVDELVDHRLHELIDREENMSTLPSPLSGEIAIFPVTTTTPSGTSAGLVHYRRRLWETKINGDNDTACESGPAIAPDIGHTNRPEKYANETLEVDNPGWHSPSLDNVESQSQQAPSTGSTGYETTVETQGQSVVPRTSTDPPTTPQTHKRLREELVAAQNQVATHATKKYRYDFSGNNVPESPSFRFLRWRATSAQSVSRLKRHFDSTCTNSLPKAQSSIQPLNRMSKRHTINPHPSTFPVTSITHRGEMATPTFRRVIPEASTKPVTLQPRHTRYLSYVLGSGERLPRDAMNPTSAVASPWTTNSQSHTTLTPTRVTKDATSRLTQPLISAQSSSISNSKALGQDWKQYLLPNPPS</sequence>
<feature type="region of interest" description="Disordered" evidence="1">
    <location>
        <begin position="523"/>
        <end position="554"/>
    </location>
</feature>
<feature type="region of interest" description="Disordered" evidence="1">
    <location>
        <begin position="329"/>
        <end position="383"/>
    </location>
</feature>
<evidence type="ECO:0000313" key="2">
    <source>
        <dbReference type="EMBL" id="KAJ1961259.1"/>
    </source>
</evidence>
<gene>
    <name evidence="2" type="ORF">IWQ62_003933</name>
</gene>
<feature type="compositionally biased region" description="Polar residues" evidence="1">
    <location>
        <begin position="339"/>
        <end position="377"/>
    </location>
</feature>
<dbReference type="OrthoDB" id="5600336at2759"/>
<dbReference type="AlphaFoldDB" id="A0A9W8ATX0"/>
<reference evidence="2" key="1">
    <citation type="submission" date="2022-07" db="EMBL/GenBank/DDBJ databases">
        <title>Phylogenomic reconstructions and comparative analyses of Kickxellomycotina fungi.</title>
        <authorList>
            <person name="Reynolds N.K."/>
            <person name="Stajich J.E."/>
            <person name="Barry K."/>
            <person name="Grigoriev I.V."/>
            <person name="Crous P."/>
            <person name="Smith M.E."/>
        </authorList>
    </citation>
    <scope>NUCLEOTIDE SEQUENCE</scope>
    <source>
        <strain evidence="2">RSA 1196</strain>
    </source>
</reference>
<proteinExistence type="predicted"/>
<name>A0A9W8ATX0_9FUNG</name>